<name>A0ABD2KT77_9BILA</name>
<gene>
    <name evidence="2" type="ORF">niasHT_016849</name>
</gene>
<comment type="caution">
    <text evidence="2">The sequence shown here is derived from an EMBL/GenBank/DDBJ whole genome shotgun (WGS) entry which is preliminary data.</text>
</comment>
<dbReference type="InterPro" id="IPR011011">
    <property type="entry name" value="Znf_FYVE_PHD"/>
</dbReference>
<evidence type="ECO:0000313" key="2">
    <source>
        <dbReference type="EMBL" id="KAL3106162.1"/>
    </source>
</evidence>
<reference evidence="2 3" key="1">
    <citation type="submission" date="2024-10" db="EMBL/GenBank/DDBJ databases">
        <authorList>
            <person name="Kim D."/>
        </authorList>
    </citation>
    <scope>NUCLEOTIDE SEQUENCE [LARGE SCALE GENOMIC DNA]</scope>
    <source>
        <strain evidence="2">BH-2024</strain>
    </source>
</reference>
<feature type="compositionally biased region" description="Low complexity" evidence="1">
    <location>
        <begin position="16"/>
        <end position="39"/>
    </location>
</feature>
<feature type="compositionally biased region" description="Polar residues" evidence="1">
    <location>
        <begin position="1"/>
        <end position="13"/>
    </location>
</feature>
<dbReference type="SUPFAM" id="SSF57903">
    <property type="entry name" value="FYVE/PHD zinc finger"/>
    <property type="match status" value="1"/>
</dbReference>
<dbReference type="Proteomes" id="UP001620626">
    <property type="component" value="Unassembled WGS sequence"/>
</dbReference>
<keyword evidence="3" id="KW-1185">Reference proteome</keyword>
<proteinExistence type="predicted"/>
<dbReference type="AlphaFoldDB" id="A0ABD2KT77"/>
<sequence length="241" mass="27024">MRLRIASTQQQKKVPTGVRTATRASSTTPTPISSGSAPSREFSRHDRQQQQQRPMFSASSVCYCNGERQMDNLEVHCSLCKRWFHPNSSMSLTFSIVETVLRMVAKRIFVDNRRLTTSSGGGGEQQQHRCAFALCEHDRFRSGPMHEAIMQLSNATVSAAGPKTRGASKRKRPPRWRSCTYSVSGGQLTVQQQMATQNESRRWEIGRLPRSPSLLLPAMNSQCNCSVPPAEYLLMCPFISK</sequence>
<evidence type="ECO:0000313" key="3">
    <source>
        <dbReference type="Proteomes" id="UP001620626"/>
    </source>
</evidence>
<evidence type="ECO:0000256" key="1">
    <source>
        <dbReference type="SAM" id="MobiDB-lite"/>
    </source>
</evidence>
<accession>A0ABD2KT77</accession>
<feature type="region of interest" description="Disordered" evidence="1">
    <location>
        <begin position="1"/>
        <end position="54"/>
    </location>
</feature>
<organism evidence="2 3">
    <name type="scientific">Heterodera trifolii</name>
    <dbReference type="NCBI Taxonomy" id="157864"/>
    <lineage>
        <taxon>Eukaryota</taxon>
        <taxon>Metazoa</taxon>
        <taxon>Ecdysozoa</taxon>
        <taxon>Nematoda</taxon>
        <taxon>Chromadorea</taxon>
        <taxon>Rhabditida</taxon>
        <taxon>Tylenchina</taxon>
        <taxon>Tylenchomorpha</taxon>
        <taxon>Tylenchoidea</taxon>
        <taxon>Heteroderidae</taxon>
        <taxon>Heteroderinae</taxon>
        <taxon>Heterodera</taxon>
    </lineage>
</organism>
<dbReference type="EMBL" id="JBICBT010000659">
    <property type="protein sequence ID" value="KAL3106162.1"/>
    <property type="molecule type" value="Genomic_DNA"/>
</dbReference>
<protein>
    <submittedName>
        <fullName evidence="2">Uncharacterized protein</fullName>
    </submittedName>
</protein>